<dbReference type="EMBL" id="JAATIQ010000218">
    <property type="protein sequence ID" value="KAF4369494.1"/>
    <property type="molecule type" value="Genomic_DNA"/>
</dbReference>
<accession>A0A7J6E6A9</accession>
<sequence length="114" mass="13173">MVVAASSSASTVRQVKLDRESELQIEVGYDSSLRRSNSPEISKRLRWDARSWQRSGQRSQPIEAQASGSQAIGILLMWRRYHLGRPLVRKPQFGSEYNLEPELVQEDLWFSWPL</sequence>
<proteinExistence type="predicted"/>
<evidence type="ECO:0000313" key="3">
    <source>
        <dbReference type="Proteomes" id="UP000525078"/>
    </source>
</evidence>
<gene>
    <name evidence="1" type="ORF">F8388_011141</name>
    <name evidence="2" type="ORF">G4B88_016434</name>
</gene>
<organism evidence="1 3">
    <name type="scientific">Cannabis sativa</name>
    <name type="common">Hemp</name>
    <name type="synonym">Marijuana</name>
    <dbReference type="NCBI Taxonomy" id="3483"/>
    <lineage>
        <taxon>Eukaryota</taxon>
        <taxon>Viridiplantae</taxon>
        <taxon>Streptophyta</taxon>
        <taxon>Embryophyta</taxon>
        <taxon>Tracheophyta</taxon>
        <taxon>Spermatophyta</taxon>
        <taxon>Magnoliopsida</taxon>
        <taxon>eudicotyledons</taxon>
        <taxon>Gunneridae</taxon>
        <taxon>Pentapetalae</taxon>
        <taxon>rosids</taxon>
        <taxon>fabids</taxon>
        <taxon>Rosales</taxon>
        <taxon>Cannabaceae</taxon>
        <taxon>Cannabis</taxon>
    </lineage>
</organism>
<name>A0A7J6E6A9_CANSA</name>
<evidence type="ECO:0000313" key="1">
    <source>
        <dbReference type="EMBL" id="KAF4353973.1"/>
    </source>
</evidence>
<dbReference type="Proteomes" id="UP000583929">
    <property type="component" value="Unassembled WGS sequence"/>
</dbReference>
<evidence type="ECO:0000313" key="2">
    <source>
        <dbReference type="EMBL" id="KAF4369494.1"/>
    </source>
</evidence>
<dbReference type="AlphaFoldDB" id="A0A7J6E6A9"/>
<keyword evidence="4" id="KW-1185">Reference proteome</keyword>
<protein>
    <submittedName>
        <fullName evidence="1">Uncharacterized protein</fullName>
    </submittedName>
</protein>
<dbReference type="Proteomes" id="UP000525078">
    <property type="component" value="Unassembled WGS sequence"/>
</dbReference>
<reference evidence="3 4" key="1">
    <citation type="journal article" date="2020" name="bioRxiv">
        <title>Sequence and annotation of 42 cannabis genomes reveals extensive copy number variation in cannabinoid synthesis and pathogen resistance genes.</title>
        <authorList>
            <person name="Mckernan K.J."/>
            <person name="Helbert Y."/>
            <person name="Kane L.T."/>
            <person name="Ebling H."/>
            <person name="Zhang L."/>
            <person name="Liu B."/>
            <person name="Eaton Z."/>
            <person name="Mclaughlin S."/>
            <person name="Kingan S."/>
            <person name="Baybayan P."/>
            <person name="Concepcion G."/>
            <person name="Jordan M."/>
            <person name="Riva A."/>
            <person name="Barbazuk W."/>
            <person name="Harkins T."/>
        </authorList>
    </citation>
    <scope>NUCLEOTIDE SEQUENCE [LARGE SCALE GENOMIC DNA]</scope>
    <source>
        <strain evidence="3 4">cv. Jamaican Lion 4</strain>
        <strain evidence="2">Father</strain>
        <strain evidence="1">Mother</strain>
        <tissue evidence="1">Leaf</tissue>
    </source>
</reference>
<comment type="caution">
    <text evidence="1">The sequence shown here is derived from an EMBL/GenBank/DDBJ whole genome shotgun (WGS) entry which is preliminary data.</text>
</comment>
<evidence type="ECO:0000313" key="4">
    <source>
        <dbReference type="Proteomes" id="UP000583929"/>
    </source>
</evidence>
<dbReference type="EMBL" id="JAATIP010000286">
    <property type="protein sequence ID" value="KAF4353973.1"/>
    <property type="molecule type" value="Genomic_DNA"/>
</dbReference>